<organism evidence="5 6">
    <name type="scientific">[Clostridium] celerecrescens 18A</name>
    <dbReference type="NCBI Taxonomy" id="1286362"/>
    <lineage>
        <taxon>Bacteria</taxon>
        <taxon>Bacillati</taxon>
        <taxon>Bacillota</taxon>
        <taxon>Clostridia</taxon>
        <taxon>Lachnospirales</taxon>
        <taxon>Lachnospiraceae</taxon>
        <taxon>Lacrimispora</taxon>
    </lineage>
</organism>
<dbReference type="Gene3D" id="3.30.540.10">
    <property type="entry name" value="Fructose-1,6-Bisphosphatase, subunit A, domain 1"/>
    <property type="match status" value="1"/>
</dbReference>
<dbReference type="OrthoDB" id="9772456at2"/>
<feature type="binding site" evidence="3">
    <location>
        <position position="85"/>
    </location>
    <ligand>
        <name>Mg(2+)</name>
        <dbReference type="ChEBI" id="CHEBI:18420"/>
        <label>1</label>
        <note>catalytic</note>
    </ligand>
</feature>
<dbReference type="SUPFAM" id="SSF56655">
    <property type="entry name" value="Carbohydrate phosphatase"/>
    <property type="match status" value="1"/>
</dbReference>
<dbReference type="EMBL" id="PGET01000001">
    <property type="protein sequence ID" value="PJJ27053.1"/>
    <property type="molecule type" value="Genomic_DNA"/>
</dbReference>
<feature type="binding site" evidence="3">
    <location>
        <position position="213"/>
    </location>
    <ligand>
        <name>Mg(2+)</name>
        <dbReference type="ChEBI" id="CHEBI:18420"/>
        <label>1</label>
        <note>catalytic</note>
    </ligand>
</feature>
<proteinExistence type="inferred from homology"/>
<evidence type="ECO:0000256" key="4">
    <source>
        <dbReference type="RuleBase" id="RU364068"/>
    </source>
</evidence>
<feature type="binding site" evidence="3">
    <location>
        <position position="68"/>
    </location>
    <ligand>
        <name>Mg(2+)</name>
        <dbReference type="ChEBI" id="CHEBI:18420"/>
        <label>1</label>
        <note>catalytic</note>
    </ligand>
</feature>
<dbReference type="CDD" id="cd01639">
    <property type="entry name" value="IMPase"/>
    <property type="match status" value="1"/>
</dbReference>
<dbReference type="PRINTS" id="PR00377">
    <property type="entry name" value="IMPHPHTASES"/>
</dbReference>
<dbReference type="Proteomes" id="UP000231092">
    <property type="component" value="Unassembled WGS sequence"/>
</dbReference>
<evidence type="ECO:0000313" key="5">
    <source>
        <dbReference type="EMBL" id="PJJ27053.1"/>
    </source>
</evidence>
<evidence type="ECO:0000313" key="6">
    <source>
        <dbReference type="Proteomes" id="UP000231092"/>
    </source>
</evidence>
<dbReference type="EC" id="3.1.3.25" evidence="4"/>
<dbReference type="InterPro" id="IPR033942">
    <property type="entry name" value="IMPase"/>
</dbReference>
<dbReference type="GO" id="GO:0006020">
    <property type="term" value="P:inositol metabolic process"/>
    <property type="evidence" value="ECO:0007669"/>
    <property type="project" value="TreeGrafter"/>
</dbReference>
<comment type="similarity">
    <text evidence="4">Belongs to the inositol monophosphatase superfamily.</text>
</comment>
<comment type="caution">
    <text evidence="5">The sequence shown here is derived from an EMBL/GenBank/DDBJ whole genome shotgun (WGS) entry which is preliminary data.</text>
</comment>
<evidence type="ECO:0000256" key="2">
    <source>
        <dbReference type="ARBA" id="ARBA00001946"/>
    </source>
</evidence>
<evidence type="ECO:0000256" key="1">
    <source>
        <dbReference type="ARBA" id="ARBA00001033"/>
    </source>
</evidence>
<keyword evidence="4" id="KW-0378">Hydrolase</keyword>
<dbReference type="GO" id="GO:0046872">
    <property type="term" value="F:metal ion binding"/>
    <property type="evidence" value="ECO:0007669"/>
    <property type="project" value="UniProtKB-KW"/>
</dbReference>
<keyword evidence="3 4" id="KW-0460">Magnesium</keyword>
<dbReference type="PANTHER" id="PTHR20854">
    <property type="entry name" value="INOSITOL MONOPHOSPHATASE"/>
    <property type="match status" value="1"/>
</dbReference>
<dbReference type="RefSeq" id="WP_100303735.1">
    <property type="nucleotide sequence ID" value="NZ_PGET01000001.1"/>
</dbReference>
<dbReference type="AlphaFoldDB" id="A0A2M8Z0U0"/>
<dbReference type="PANTHER" id="PTHR20854:SF4">
    <property type="entry name" value="INOSITOL-1-MONOPHOSPHATASE-RELATED"/>
    <property type="match status" value="1"/>
</dbReference>
<gene>
    <name evidence="5" type="ORF">H171_0501</name>
</gene>
<comment type="catalytic activity">
    <reaction evidence="1 4">
        <text>a myo-inositol phosphate + H2O = myo-inositol + phosphate</text>
        <dbReference type="Rhea" id="RHEA:24056"/>
        <dbReference type="ChEBI" id="CHEBI:15377"/>
        <dbReference type="ChEBI" id="CHEBI:17268"/>
        <dbReference type="ChEBI" id="CHEBI:43474"/>
        <dbReference type="ChEBI" id="CHEBI:84139"/>
        <dbReference type="EC" id="3.1.3.25"/>
    </reaction>
</comment>
<dbReference type="InterPro" id="IPR000760">
    <property type="entry name" value="Inositol_monophosphatase-like"/>
</dbReference>
<accession>A0A2M8Z0U0</accession>
<comment type="cofactor">
    <cofactor evidence="2 3 4">
        <name>Mg(2+)</name>
        <dbReference type="ChEBI" id="CHEBI:18420"/>
    </cofactor>
</comment>
<dbReference type="GO" id="GO:0008934">
    <property type="term" value="F:inositol monophosphate 1-phosphatase activity"/>
    <property type="evidence" value="ECO:0007669"/>
    <property type="project" value="InterPro"/>
</dbReference>
<dbReference type="GO" id="GO:0007165">
    <property type="term" value="P:signal transduction"/>
    <property type="evidence" value="ECO:0007669"/>
    <property type="project" value="TreeGrafter"/>
</dbReference>
<name>A0A2M8Z0U0_9FIRM</name>
<protein>
    <recommendedName>
        <fullName evidence="4">Inositol-1-monophosphatase</fullName>
        <ecNumber evidence="4">3.1.3.25</ecNumber>
    </recommendedName>
</protein>
<reference evidence="5 6" key="1">
    <citation type="submission" date="2017-11" db="EMBL/GenBank/DDBJ databases">
        <title>Understudied soil microbes with underappreciated capabilities: Untangling the Clostridium saccharolyticum group.</title>
        <authorList>
            <person name="Leschine S."/>
        </authorList>
    </citation>
    <scope>NUCLEOTIDE SEQUENCE [LARGE SCALE GENOMIC DNA]</scope>
    <source>
        <strain evidence="5 6">18A</strain>
    </source>
</reference>
<sequence length="261" mass="30154">MDKELHIDRKEIEELVFDTRRFFNDQRLASDVRSKGPADYVTQVDIQVQKWLKEKLEEKYPQIQFMGEEKDNSDLDFNRPMWIVDPVDGTTNLLHDYKQSAVSIGLWDGKRIGLGAVYLPFLNEFFWAAEGEGAFLNGSRIRVSNNKTLEESLIAIGTSPYYKENAERIFDMSRRIFMKCQDIRRGGSAAIDMVYVACGRLDGYFEMNLNPWDYSGAYLIVKEAGGMVAEFDGSPVQFRKKSHLIVSNGHIWHEMQKEINK</sequence>
<dbReference type="Gene3D" id="3.40.190.80">
    <property type="match status" value="1"/>
</dbReference>
<feature type="binding site" evidence="3">
    <location>
        <position position="88"/>
    </location>
    <ligand>
        <name>Mg(2+)</name>
        <dbReference type="ChEBI" id="CHEBI:18420"/>
        <label>1</label>
        <note>catalytic</note>
    </ligand>
</feature>
<evidence type="ECO:0000256" key="3">
    <source>
        <dbReference type="PIRSR" id="PIRSR600760-2"/>
    </source>
</evidence>
<keyword evidence="3 4" id="KW-0479">Metal-binding</keyword>
<dbReference type="Pfam" id="PF00459">
    <property type="entry name" value="Inositol_P"/>
    <property type="match status" value="1"/>
</dbReference>